<comment type="caution">
    <text evidence="1">The sequence shown here is derived from an EMBL/GenBank/DDBJ whole genome shotgun (WGS) entry which is preliminary data.</text>
</comment>
<accession>A0AAV5HU71</accession>
<reference evidence="1 2" key="1">
    <citation type="journal article" date="2021" name="Commun. Biol.">
        <title>The genome of Shorea leprosula (Dipterocarpaceae) highlights the ecological relevance of drought in aseasonal tropical rainforests.</title>
        <authorList>
            <person name="Ng K.K.S."/>
            <person name="Kobayashi M.J."/>
            <person name="Fawcett J.A."/>
            <person name="Hatakeyama M."/>
            <person name="Paape T."/>
            <person name="Ng C.H."/>
            <person name="Ang C.C."/>
            <person name="Tnah L.H."/>
            <person name="Lee C.T."/>
            <person name="Nishiyama T."/>
            <person name="Sese J."/>
            <person name="O'Brien M.J."/>
            <person name="Copetti D."/>
            <person name="Mohd Noor M.I."/>
            <person name="Ong R.C."/>
            <person name="Putra M."/>
            <person name="Sireger I.Z."/>
            <person name="Indrioko S."/>
            <person name="Kosugi Y."/>
            <person name="Izuno A."/>
            <person name="Isagi Y."/>
            <person name="Lee S.L."/>
            <person name="Shimizu K.K."/>
        </authorList>
    </citation>
    <scope>NUCLEOTIDE SEQUENCE [LARGE SCALE GENOMIC DNA]</scope>
    <source>
        <strain evidence="1">214</strain>
    </source>
</reference>
<dbReference type="EMBL" id="BPVZ01000006">
    <property type="protein sequence ID" value="GKU92392.1"/>
    <property type="molecule type" value="Genomic_DNA"/>
</dbReference>
<proteinExistence type="predicted"/>
<evidence type="ECO:0000313" key="2">
    <source>
        <dbReference type="Proteomes" id="UP001054252"/>
    </source>
</evidence>
<protein>
    <submittedName>
        <fullName evidence="1">Uncharacterized protein</fullName>
    </submittedName>
</protein>
<dbReference type="Proteomes" id="UP001054252">
    <property type="component" value="Unassembled WGS sequence"/>
</dbReference>
<evidence type="ECO:0000313" key="1">
    <source>
        <dbReference type="EMBL" id="GKU92392.1"/>
    </source>
</evidence>
<dbReference type="AlphaFoldDB" id="A0AAV5HU71"/>
<gene>
    <name evidence="1" type="ORF">SLEP1_g6125</name>
</gene>
<sequence length="113" mass="12182">MAVASTLGSDLHKKHATHVGKGALVPLTSFASKGFQRIKNDGHMIGSIRQRLGRLVFVQRLGKEEQDAIGEVDYVLQRALIPFHSLGSKGLRRIGKAETQACVEGILTPPLVG</sequence>
<keyword evidence="2" id="KW-1185">Reference proteome</keyword>
<organism evidence="1 2">
    <name type="scientific">Rubroshorea leprosula</name>
    <dbReference type="NCBI Taxonomy" id="152421"/>
    <lineage>
        <taxon>Eukaryota</taxon>
        <taxon>Viridiplantae</taxon>
        <taxon>Streptophyta</taxon>
        <taxon>Embryophyta</taxon>
        <taxon>Tracheophyta</taxon>
        <taxon>Spermatophyta</taxon>
        <taxon>Magnoliopsida</taxon>
        <taxon>eudicotyledons</taxon>
        <taxon>Gunneridae</taxon>
        <taxon>Pentapetalae</taxon>
        <taxon>rosids</taxon>
        <taxon>malvids</taxon>
        <taxon>Malvales</taxon>
        <taxon>Dipterocarpaceae</taxon>
        <taxon>Rubroshorea</taxon>
    </lineage>
</organism>
<name>A0AAV5HU71_9ROSI</name>